<dbReference type="AlphaFoldDB" id="A0A3M7PQ01"/>
<comment type="caution">
    <text evidence="1">The sequence shown here is derived from an EMBL/GenBank/DDBJ whole genome shotgun (WGS) entry which is preliminary data.</text>
</comment>
<dbReference type="Proteomes" id="UP000276133">
    <property type="component" value="Unassembled WGS sequence"/>
</dbReference>
<sequence>MFANYTTIINSNLKIFATYLLVTKKWLYKPKMKMRISECSYIIIRHSSSSLRIYFKLIPRFRILLIV</sequence>
<evidence type="ECO:0000313" key="1">
    <source>
        <dbReference type="EMBL" id="RNA01123.1"/>
    </source>
</evidence>
<dbReference type="EMBL" id="REGN01009457">
    <property type="protein sequence ID" value="RNA01123.1"/>
    <property type="molecule type" value="Genomic_DNA"/>
</dbReference>
<gene>
    <name evidence="1" type="ORF">BpHYR1_042527</name>
</gene>
<evidence type="ECO:0000313" key="2">
    <source>
        <dbReference type="Proteomes" id="UP000276133"/>
    </source>
</evidence>
<reference evidence="1 2" key="1">
    <citation type="journal article" date="2018" name="Sci. Rep.">
        <title>Genomic signatures of local adaptation to the degree of environmental predictability in rotifers.</title>
        <authorList>
            <person name="Franch-Gras L."/>
            <person name="Hahn C."/>
            <person name="Garcia-Roger E.M."/>
            <person name="Carmona M.J."/>
            <person name="Serra M."/>
            <person name="Gomez A."/>
        </authorList>
    </citation>
    <scope>NUCLEOTIDE SEQUENCE [LARGE SCALE GENOMIC DNA]</scope>
    <source>
        <strain evidence="1">HYR1</strain>
    </source>
</reference>
<proteinExistence type="predicted"/>
<keyword evidence="2" id="KW-1185">Reference proteome</keyword>
<protein>
    <submittedName>
        <fullName evidence="1">Uncharacterized protein</fullName>
    </submittedName>
</protein>
<name>A0A3M7PQ01_BRAPC</name>
<organism evidence="1 2">
    <name type="scientific">Brachionus plicatilis</name>
    <name type="common">Marine rotifer</name>
    <name type="synonym">Brachionus muelleri</name>
    <dbReference type="NCBI Taxonomy" id="10195"/>
    <lineage>
        <taxon>Eukaryota</taxon>
        <taxon>Metazoa</taxon>
        <taxon>Spiralia</taxon>
        <taxon>Gnathifera</taxon>
        <taxon>Rotifera</taxon>
        <taxon>Eurotatoria</taxon>
        <taxon>Monogononta</taxon>
        <taxon>Pseudotrocha</taxon>
        <taxon>Ploima</taxon>
        <taxon>Brachionidae</taxon>
        <taxon>Brachionus</taxon>
    </lineage>
</organism>
<accession>A0A3M7PQ01</accession>